<feature type="transmembrane region" description="Helical" evidence="1">
    <location>
        <begin position="141"/>
        <end position="166"/>
    </location>
</feature>
<evidence type="ECO:0000313" key="3">
    <source>
        <dbReference type="Proteomes" id="UP000005713"/>
    </source>
</evidence>
<dbReference type="EMBL" id="AAYA01000002">
    <property type="protein sequence ID" value="EBA09860.1"/>
    <property type="molecule type" value="Genomic_DNA"/>
</dbReference>
<reference evidence="2 3" key="1">
    <citation type="submission" date="2006-06" db="EMBL/GenBank/DDBJ databases">
        <authorList>
            <person name="Moran M.A."/>
            <person name="Ferriera S."/>
            <person name="Johnson J."/>
            <person name="Kravitz S."/>
            <person name="Beeson K."/>
            <person name="Sutton G."/>
            <person name="Rogers Y.-H."/>
            <person name="Friedman R."/>
            <person name="Frazier M."/>
            <person name="Venter J.C."/>
        </authorList>
    </citation>
    <scope>NUCLEOTIDE SEQUENCE [LARGE SCALE GENOMIC DNA]</scope>
    <source>
        <strain evidence="2 3">E-37</strain>
    </source>
</reference>
<dbReference type="Proteomes" id="UP000005713">
    <property type="component" value="Unassembled WGS sequence"/>
</dbReference>
<keyword evidence="1" id="KW-1133">Transmembrane helix</keyword>
<keyword evidence="3" id="KW-1185">Reference proteome</keyword>
<feature type="transmembrane region" description="Helical" evidence="1">
    <location>
        <begin position="68"/>
        <end position="86"/>
    </location>
</feature>
<accession>A3JZF7</accession>
<gene>
    <name evidence="2" type="ORF">SSE37_08628</name>
</gene>
<dbReference type="RefSeq" id="WP_005856134.1">
    <property type="nucleotide sequence ID" value="NZ_AAYA01000002.1"/>
</dbReference>
<comment type="caution">
    <text evidence="2">The sequence shown here is derived from an EMBL/GenBank/DDBJ whole genome shotgun (WGS) entry which is preliminary data.</text>
</comment>
<protein>
    <submittedName>
        <fullName evidence="2">Uncharacterized protein</fullName>
    </submittedName>
</protein>
<sequence length="172" mass="18751">MSYVVLLIVSALPLAAFLRRPGWPPILLLAIPFSWALYAGWLLAMTEVPALRDTSLHDTFSTIPLPQLFARVALTFAIFPAVYFVLDFIRAVRFGRNMALCVLTQHGILSAVEFGALHVRGVVPEADALPAMFWTLEVQQALTGVAGLALIVFAALTLGQIVLRVLRGPART</sequence>
<proteinExistence type="predicted"/>
<keyword evidence="1" id="KW-0812">Transmembrane</keyword>
<name>A3JZF7_SAGS3</name>
<evidence type="ECO:0000256" key="1">
    <source>
        <dbReference type="SAM" id="Phobius"/>
    </source>
</evidence>
<organism evidence="2 3">
    <name type="scientific">Sagittula stellata (strain ATCC 700073 / DSM 11524 / E-37)</name>
    <dbReference type="NCBI Taxonomy" id="388399"/>
    <lineage>
        <taxon>Bacteria</taxon>
        <taxon>Pseudomonadati</taxon>
        <taxon>Pseudomonadota</taxon>
        <taxon>Alphaproteobacteria</taxon>
        <taxon>Rhodobacterales</taxon>
        <taxon>Roseobacteraceae</taxon>
        <taxon>Sagittula</taxon>
    </lineage>
</organism>
<dbReference type="OrthoDB" id="9823316at2"/>
<dbReference type="AlphaFoldDB" id="A3JZF7"/>
<feature type="transmembrane region" description="Helical" evidence="1">
    <location>
        <begin position="26"/>
        <end position="48"/>
    </location>
</feature>
<evidence type="ECO:0000313" key="2">
    <source>
        <dbReference type="EMBL" id="EBA09860.1"/>
    </source>
</evidence>
<keyword evidence="1" id="KW-0472">Membrane</keyword>